<dbReference type="EMBL" id="FUHU01000026">
    <property type="protein sequence ID" value="SJM57859.1"/>
    <property type="molecule type" value="Genomic_DNA"/>
</dbReference>
<keyword evidence="1" id="KW-0472">Membrane</keyword>
<keyword evidence="1" id="KW-1133">Transmembrane helix</keyword>
<dbReference type="AlphaFoldDB" id="A0A1R4FPP7"/>
<keyword evidence="3" id="KW-1185">Reference proteome</keyword>
<feature type="transmembrane region" description="Helical" evidence="1">
    <location>
        <begin position="63"/>
        <end position="87"/>
    </location>
</feature>
<evidence type="ECO:0000313" key="3">
    <source>
        <dbReference type="Proteomes" id="UP000195787"/>
    </source>
</evidence>
<dbReference type="RefSeq" id="WP_086991591.1">
    <property type="nucleotide sequence ID" value="NZ_FUHU01000026.1"/>
</dbReference>
<evidence type="ECO:0000313" key="2">
    <source>
        <dbReference type="EMBL" id="SJM57859.1"/>
    </source>
</evidence>
<dbReference type="Proteomes" id="UP000195787">
    <property type="component" value="Unassembled WGS sequence"/>
</dbReference>
<feature type="transmembrane region" description="Helical" evidence="1">
    <location>
        <begin position="17"/>
        <end position="42"/>
    </location>
</feature>
<reference evidence="2 3" key="1">
    <citation type="submission" date="2017-02" db="EMBL/GenBank/DDBJ databases">
        <authorList>
            <person name="Peterson S.W."/>
        </authorList>
    </citation>
    <scope>NUCLEOTIDE SEQUENCE [LARGE SCALE GENOMIC DNA]</scope>
    <source>
        <strain evidence="2 3">LMG 22410</strain>
    </source>
</reference>
<evidence type="ECO:0000256" key="1">
    <source>
        <dbReference type="SAM" id="Phobius"/>
    </source>
</evidence>
<dbReference type="GeneID" id="303172720"/>
<gene>
    <name evidence="2" type="ORF">CZ674_05755</name>
</gene>
<organism evidence="2 3">
    <name type="scientific">Agrococcus casei LMG 22410</name>
    <dbReference type="NCBI Taxonomy" id="1255656"/>
    <lineage>
        <taxon>Bacteria</taxon>
        <taxon>Bacillati</taxon>
        <taxon>Actinomycetota</taxon>
        <taxon>Actinomycetes</taxon>
        <taxon>Micrococcales</taxon>
        <taxon>Microbacteriaceae</taxon>
        <taxon>Agrococcus</taxon>
    </lineage>
</organism>
<keyword evidence="1" id="KW-0812">Transmembrane</keyword>
<accession>A0A1R4FPP7</accession>
<name>A0A1R4FPP7_9MICO</name>
<sequence>MRRVAQVTIDITPGLPWWFGIAVIVVTALAVIGIVQLAADVIAQARIKNAREREARWRGPQTLAAICAGVAAAVLVGFNVQPIWYIFNPDLQPPTVNAQEVRDEFADQGAASLELRETDPPNSLVMLDEDAWNEERPLEHLLACDAGQHPQAGHYPAYDDFNWDLPVQYSADGETVGAMLERTVADGACIFELVPVDA</sequence>
<proteinExistence type="predicted"/>
<protein>
    <submittedName>
        <fullName evidence="2">Uncharacterized protein</fullName>
    </submittedName>
</protein>